<name>A0A3N5BFN1_9BACL</name>
<reference evidence="1 2" key="1">
    <citation type="submission" date="2018-11" db="EMBL/GenBank/DDBJ databases">
        <title>Genomic Encyclopedia of Type Strains, Phase IV (KMG-IV): sequencing the most valuable type-strain genomes for metagenomic binning, comparative biology and taxonomic classification.</title>
        <authorList>
            <person name="Goeker M."/>
        </authorList>
    </citation>
    <scope>NUCLEOTIDE SEQUENCE [LARGE SCALE GENOMIC DNA]</scope>
    <source>
        <strain evidence="1 2">DSM 29158</strain>
    </source>
</reference>
<proteinExistence type="predicted"/>
<keyword evidence="2" id="KW-1185">Reference proteome</keyword>
<dbReference type="InterPro" id="IPR014852">
    <property type="entry name" value="YwhD"/>
</dbReference>
<organism evidence="1 2">
    <name type="scientific">Abyssicoccus albus</name>
    <dbReference type="NCBI Taxonomy" id="1817405"/>
    <lineage>
        <taxon>Bacteria</taxon>
        <taxon>Bacillati</taxon>
        <taxon>Bacillota</taxon>
        <taxon>Bacilli</taxon>
        <taxon>Bacillales</taxon>
        <taxon>Abyssicoccaceae</taxon>
    </lineage>
</organism>
<comment type="caution">
    <text evidence="1">The sequence shown here is derived from an EMBL/GenBank/DDBJ whole genome shotgun (WGS) entry which is preliminary data.</text>
</comment>
<dbReference type="Pfam" id="PF08741">
    <property type="entry name" value="YwhD"/>
    <property type="match status" value="1"/>
</dbReference>
<protein>
    <submittedName>
        <fullName evidence="1">YwhD-like protein</fullName>
    </submittedName>
</protein>
<sequence length="164" mass="18608">MSQGFQFNIIKNDPLGGHKGTNAGSISLENVAPVFIDVANEDVFIDMGGLHARAEVEQRVKWVADKEAASGGLEYYLVWVTTERGPEGPYYAGVTCCYMLVNKEKKRGYKLMHEHVNAMDQSMKHQINLENLPKRLKPLLKTFLIDHDEEMYERASHELKQALN</sequence>
<dbReference type="EMBL" id="RKRK01000003">
    <property type="protein sequence ID" value="RPF56496.1"/>
    <property type="molecule type" value="Genomic_DNA"/>
</dbReference>
<evidence type="ECO:0000313" key="2">
    <source>
        <dbReference type="Proteomes" id="UP000277108"/>
    </source>
</evidence>
<dbReference type="AlphaFoldDB" id="A0A3N5BFN1"/>
<accession>A0A3N5BFN1</accession>
<dbReference type="Proteomes" id="UP000277108">
    <property type="component" value="Unassembled WGS sequence"/>
</dbReference>
<gene>
    <name evidence="1" type="ORF">EDD62_1132</name>
</gene>
<evidence type="ECO:0000313" key="1">
    <source>
        <dbReference type="EMBL" id="RPF56496.1"/>
    </source>
</evidence>